<dbReference type="RefSeq" id="WP_015751068.1">
    <property type="nucleotide sequence ID" value="NC_013223.1"/>
</dbReference>
<protein>
    <submittedName>
        <fullName evidence="4">Oxidoreductase domain protein</fullName>
    </submittedName>
</protein>
<dbReference type="AlphaFoldDB" id="C8WYZ4"/>
<dbReference type="OrthoDB" id="9782091at2"/>
<keyword evidence="1" id="KW-0560">Oxidoreductase</keyword>
<dbReference type="InterPro" id="IPR055170">
    <property type="entry name" value="GFO_IDH_MocA-like_dom"/>
</dbReference>
<dbReference type="InterPro" id="IPR050463">
    <property type="entry name" value="Gfo/Idh/MocA_oxidrdct_glycsds"/>
</dbReference>
<dbReference type="PANTHER" id="PTHR43818:SF11">
    <property type="entry name" value="BCDNA.GH03377"/>
    <property type="match status" value="1"/>
</dbReference>
<dbReference type="HOGENOM" id="CLU_023194_1_2_7"/>
<dbReference type="SUPFAM" id="SSF55347">
    <property type="entry name" value="Glyceraldehyde-3-phosphate dehydrogenase-like, C-terminal domain"/>
    <property type="match status" value="1"/>
</dbReference>
<dbReference type="PANTHER" id="PTHR43818">
    <property type="entry name" value="BCDNA.GH03377"/>
    <property type="match status" value="1"/>
</dbReference>
<proteinExistence type="predicted"/>
<feature type="domain" description="Gfo/Idh/MocA-like oxidoreductase N-terminal" evidence="2">
    <location>
        <begin position="7"/>
        <end position="126"/>
    </location>
</feature>
<dbReference type="eggNOG" id="COG0673">
    <property type="taxonomic scope" value="Bacteria"/>
</dbReference>
<feature type="domain" description="GFO/IDH/MocA-like oxidoreductase" evidence="3">
    <location>
        <begin position="138"/>
        <end position="265"/>
    </location>
</feature>
<dbReference type="Pfam" id="PF22725">
    <property type="entry name" value="GFO_IDH_MocA_C3"/>
    <property type="match status" value="1"/>
</dbReference>
<dbReference type="InterPro" id="IPR036291">
    <property type="entry name" value="NAD(P)-bd_dom_sf"/>
</dbReference>
<dbReference type="SUPFAM" id="SSF51735">
    <property type="entry name" value="NAD(P)-binding Rossmann-fold domains"/>
    <property type="match status" value="1"/>
</dbReference>
<evidence type="ECO:0000256" key="1">
    <source>
        <dbReference type="ARBA" id="ARBA00023002"/>
    </source>
</evidence>
<dbReference type="InterPro" id="IPR000683">
    <property type="entry name" value="Gfo/Idh/MocA-like_OxRdtase_N"/>
</dbReference>
<reference evidence="5" key="1">
    <citation type="submission" date="2009-09" db="EMBL/GenBank/DDBJ databases">
        <title>The complete chromosome of Desulfohalobium retbaense DSM 5692.</title>
        <authorList>
            <consortium name="US DOE Joint Genome Institute (JGI-PGF)"/>
            <person name="Lucas S."/>
            <person name="Copeland A."/>
            <person name="Lapidus A."/>
            <person name="Glavina del Rio T."/>
            <person name="Dalin E."/>
            <person name="Tice H."/>
            <person name="Bruce D."/>
            <person name="Goodwin L."/>
            <person name="Pitluck S."/>
            <person name="Kyrpides N."/>
            <person name="Mavromatis K."/>
            <person name="Ivanova N."/>
            <person name="Mikhailova N."/>
            <person name="Munk A.C."/>
            <person name="Brettin T."/>
            <person name="Detter J.C."/>
            <person name="Han C."/>
            <person name="Tapia R."/>
            <person name="Larimer F."/>
            <person name="Land M."/>
            <person name="Hauser L."/>
            <person name="Markowitz V."/>
            <person name="Cheng J.-F."/>
            <person name="Hugenholtz P."/>
            <person name="Woyke T."/>
            <person name="Wu D."/>
            <person name="Spring S."/>
            <person name="Klenk H.-P."/>
            <person name="Eisen J.A."/>
        </authorList>
    </citation>
    <scope>NUCLEOTIDE SEQUENCE [LARGE SCALE GENOMIC DNA]</scope>
    <source>
        <strain evidence="5">DSM 5692</strain>
    </source>
</reference>
<reference evidence="4 5" key="2">
    <citation type="journal article" date="2010" name="Stand. Genomic Sci.">
        <title>Complete genome sequence of Desulfohalobium retbaense type strain (HR(100)).</title>
        <authorList>
            <person name="Spring S."/>
            <person name="Nolan M."/>
            <person name="Lapidus A."/>
            <person name="Glavina Del Rio T."/>
            <person name="Copeland A."/>
            <person name="Tice H."/>
            <person name="Cheng J.F."/>
            <person name="Lucas S."/>
            <person name="Land M."/>
            <person name="Chen F."/>
            <person name="Bruce D."/>
            <person name="Goodwin L."/>
            <person name="Pitluck S."/>
            <person name="Ivanova N."/>
            <person name="Mavromatis K."/>
            <person name="Mikhailova N."/>
            <person name="Pati A."/>
            <person name="Chen A."/>
            <person name="Palaniappan K."/>
            <person name="Hauser L."/>
            <person name="Chang Y.J."/>
            <person name="Jeffries C.D."/>
            <person name="Munk C."/>
            <person name="Kiss H."/>
            <person name="Chain P."/>
            <person name="Han C."/>
            <person name="Brettin T."/>
            <person name="Detter J.C."/>
            <person name="Schuler E."/>
            <person name="Goker M."/>
            <person name="Rohde M."/>
            <person name="Bristow J."/>
            <person name="Eisen J.A."/>
            <person name="Markowitz V."/>
            <person name="Hugenholtz P."/>
            <person name="Kyrpides N.C."/>
            <person name="Klenk H.P."/>
        </authorList>
    </citation>
    <scope>NUCLEOTIDE SEQUENCE [LARGE SCALE GENOMIC DNA]</scope>
    <source>
        <strain evidence="4 5">DSM 5692</strain>
    </source>
</reference>
<dbReference type="Gene3D" id="3.30.360.10">
    <property type="entry name" value="Dihydrodipicolinate Reductase, domain 2"/>
    <property type="match status" value="1"/>
</dbReference>
<evidence type="ECO:0000313" key="4">
    <source>
        <dbReference type="EMBL" id="ACV67910.1"/>
    </source>
</evidence>
<dbReference type="GO" id="GO:0000166">
    <property type="term" value="F:nucleotide binding"/>
    <property type="evidence" value="ECO:0007669"/>
    <property type="project" value="InterPro"/>
</dbReference>
<dbReference type="Proteomes" id="UP000001052">
    <property type="component" value="Chromosome"/>
</dbReference>
<name>C8WYZ4_DESRD</name>
<dbReference type="Pfam" id="PF01408">
    <property type="entry name" value="GFO_IDH_MocA"/>
    <property type="match status" value="1"/>
</dbReference>
<dbReference type="Gene3D" id="3.40.50.720">
    <property type="entry name" value="NAD(P)-binding Rossmann-like Domain"/>
    <property type="match status" value="1"/>
</dbReference>
<keyword evidence="5" id="KW-1185">Reference proteome</keyword>
<evidence type="ECO:0000313" key="5">
    <source>
        <dbReference type="Proteomes" id="UP000001052"/>
    </source>
</evidence>
<sequence>MARPQLKLGLVGLGTWAGKGHLPVYLGSRLKPFVQVSALCSRSLDKARQWCAEYGIQNAYADYSEMLRKERLDVVAVCTPDSLHTDYVLMALDAGAHVIVEKPLATSTDKCSRIWEKAQKTGRKVITLYHKRADPLWIEARQIARPGAYGPLQMGWAEISNPVTVPTGSYFTSDMTALTDANWFLGTHFYDLLRYITGLNPSSVYARKYYGKLRDLGYNVPDAIKADMIFENNASLSFLLAWNLPQNVPALTKQRMTLHFQEGELELDGMRRGMSNFGPQGYFYANPYFLQETPAGLSGYGASFLEDSLIYLYDPEHSPKAALPSLEDAWWATAMAEAVQESARSEATATISRPPSSIRP</sequence>
<evidence type="ECO:0000259" key="2">
    <source>
        <dbReference type="Pfam" id="PF01408"/>
    </source>
</evidence>
<dbReference type="EMBL" id="CP001734">
    <property type="protein sequence ID" value="ACV67910.1"/>
    <property type="molecule type" value="Genomic_DNA"/>
</dbReference>
<organism evidence="4 5">
    <name type="scientific">Desulfohalobium retbaense (strain ATCC 49708 / DSM 5692 / JCM 16813 / HR100)</name>
    <dbReference type="NCBI Taxonomy" id="485915"/>
    <lineage>
        <taxon>Bacteria</taxon>
        <taxon>Pseudomonadati</taxon>
        <taxon>Thermodesulfobacteriota</taxon>
        <taxon>Desulfovibrionia</taxon>
        <taxon>Desulfovibrionales</taxon>
        <taxon>Desulfohalobiaceae</taxon>
        <taxon>Desulfohalobium</taxon>
    </lineage>
</organism>
<dbReference type="STRING" id="485915.Dret_0613"/>
<dbReference type="GO" id="GO:0016491">
    <property type="term" value="F:oxidoreductase activity"/>
    <property type="evidence" value="ECO:0007669"/>
    <property type="project" value="UniProtKB-KW"/>
</dbReference>
<accession>C8WYZ4</accession>
<dbReference type="KEGG" id="drt:Dret_0613"/>
<gene>
    <name evidence="4" type="ordered locus">Dret_0613</name>
</gene>
<evidence type="ECO:0000259" key="3">
    <source>
        <dbReference type="Pfam" id="PF22725"/>
    </source>
</evidence>